<proteinExistence type="predicted"/>
<dbReference type="AlphaFoldDB" id="A0A399RSA7"/>
<dbReference type="EMBL" id="QWFX01000005">
    <property type="protein sequence ID" value="RIJ32879.1"/>
    <property type="molecule type" value="Genomic_DNA"/>
</dbReference>
<organism evidence="3 4">
    <name type="scientific">Henriciella mobilis</name>
    <dbReference type="NCBI Taxonomy" id="2305467"/>
    <lineage>
        <taxon>Bacteria</taxon>
        <taxon>Pseudomonadati</taxon>
        <taxon>Pseudomonadota</taxon>
        <taxon>Alphaproteobacteria</taxon>
        <taxon>Hyphomonadales</taxon>
        <taxon>Hyphomonadaceae</taxon>
        <taxon>Henriciella</taxon>
    </lineage>
</organism>
<comment type="caution">
    <text evidence="3">The sequence shown here is derived from an EMBL/GenBank/DDBJ whole genome shotgun (WGS) entry which is preliminary data.</text>
</comment>
<feature type="transmembrane region" description="Helical" evidence="2">
    <location>
        <begin position="12"/>
        <end position="34"/>
    </location>
</feature>
<keyword evidence="4" id="KW-1185">Reference proteome</keyword>
<feature type="region of interest" description="Disordered" evidence="1">
    <location>
        <begin position="78"/>
        <end position="120"/>
    </location>
</feature>
<keyword evidence="2" id="KW-0812">Transmembrane</keyword>
<name>A0A399RSA7_9PROT</name>
<evidence type="ECO:0000256" key="1">
    <source>
        <dbReference type="SAM" id="MobiDB-lite"/>
    </source>
</evidence>
<sequence length="120" mass="12534">MVMDWFNEVFDLAAVASGAGLAGGGGAAVLAWTIKGAIVRFIVRTLATAVITGIGFYFLLGALGFQIVPEDQVAATPPAGRMAMDETSDSFSPQAVRPEDAREDDGKTTIVVKSPFRRGG</sequence>
<evidence type="ECO:0000313" key="3">
    <source>
        <dbReference type="EMBL" id="RIJ32879.1"/>
    </source>
</evidence>
<gene>
    <name evidence="3" type="ORF">D1223_03265</name>
</gene>
<keyword evidence="2" id="KW-1133">Transmembrane helix</keyword>
<feature type="transmembrane region" description="Helical" evidence="2">
    <location>
        <begin position="46"/>
        <end position="68"/>
    </location>
</feature>
<evidence type="ECO:0000313" key="4">
    <source>
        <dbReference type="Proteomes" id="UP000266385"/>
    </source>
</evidence>
<evidence type="ECO:0000256" key="2">
    <source>
        <dbReference type="SAM" id="Phobius"/>
    </source>
</evidence>
<feature type="compositionally biased region" description="Basic and acidic residues" evidence="1">
    <location>
        <begin position="97"/>
        <end position="107"/>
    </location>
</feature>
<accession>A0A399RSA7</accession>
<reference evidence="3 4" key="1">
    <citation type="submission" date="2018-08" db="EMBL/GenBank/DDBJ databases">
        <title>Henriciella mobilis sp. nov., isolated from seawater.</title>
        <authorList>
            <person name="Cheng H."/>
            <person name="Wu Y.-H."/>
            <person name="Xu X.-W."/>
            <person name="Guo L.-L."/>
        </authorList>
    </citation>
    <scope>NUCLEOTIDE SEQUENCE [LARGE SCALE GENOMIC DNA]</scope>
    <source>
        <strain evidence="3 4">JN25</strain>
    </source>
</reference>
<protein>
    <submittedName>
        <fullName evidence="3">Uncharacterized protein</fullName>
    </submittedName>
</protein>
<dbReference type="Proteomes" id="UP000266385">
    <property type="component" value="Unassembled WGS sequence"/>
</dbReference>
<keyword evidence="2" id="KW-0472">Membrane</keyword>